<comment type="caution">
    <text evidence="2">The sequence shown here is derived from an EMBL/GenBank/DDBJ whole genome shotgun (WGS) entry which is preliminary data.</text>
</comment>
<evidence type="ECO:0000313" key="3">
    <source>
        <dbReference type="Proteomes" id="UP000551758"/>
    </source>
</evidence>
<feature type="region of interest" description="Disordered" evidence="1">
    <location>
        <begin position="49"/>
        <end position="76"/>
    </location>
</feature>
<gene>
    <name evidence="2" type="ORF">HPG69_015279</name>
</gene>
<dbReference type="AlphaFoldDB" id="A0A7J7EML6"/>
<dbReference type="Proteomes" id="UP000551758">
    <property type="component" value="Unassembled WGS sequence"/>
</dbReference>
<keyword evidence="3" id="KW-1185">Reference proteome</keyword>
<organism evidence="2 3">
    <name type="scientific">Diceros bicornis minor</name>
    <name type="common">South-central black rhinoceros</name>
    <dbReference type="NCBI Taxonomy" id="77932"/>
    <lineage>
        <taxon>Eukaryota</taxon>
        <taxon>Metazoa</taxon>
        <taxon>Chordata</taxon>
        <taxon>Craniata</taxon>
        <taxon>Vertebrata</taxon>
        <taxon>Euteleostomi</taxon>
        <taxon>Mammalia</taxon>
        <taxon>Eutheria</taxon>
        <taxon>Laurasiatheria</taxon>
        <taxon>Perissodactyla</taxon>
        <taxon>Rhinocerotidae</taxon>
        <taxon>Diceros</taxon>
    </lineage>
</organism>
<reference evidence="2 3" key="1">
    <citation type="journal article" date="2020" name="Mol. Biol. Evol.">
        <title>Interspecific Gene Flow and the Evolution of Specialization in Black and White Rhinoceros.</title>
        <authorList>
            <person name="Moodley Y."/>
            <person name="Westbury M.V."/>
            <person name="Russo I.M."/>
            <person name="Gopalakrishnan S."/>
            <person name="Rakotoarivelo A."/>
            <person name="Olsen R.A."/>
            <person name="Prost S."/>
            <person name="Tunstall T."/>
            <person name="Ryder O.A."/>
            <person name="Dalen L."/>
            <person name="Bruford M.W."/>
        </authorList>
    </citation>
    <scope>NUCLEOTIDE SEQUENCE [LARGE SCALE GENOMIC DNA]</scope>
    <source>
        <strain evidence="2">SBR-YM</strain>
        <tissue evidence="2">Skin</tissue>
    </source>
</reference>
<dbReference type="EMBL" id="JACDTQ010002656">
    <property type="protein sequence ID" value="KAF5916854.1"/>
    <property type="molecule type" value="Genomic_DNA"/>
</dbReference>
<evidence type="ECO:0000313" key="2">
    <source>
        <dbReference type="EMBL" id="KAF5916854.1"/>
    </source>
</evidence>
<accession>A0A7J7EML6</accession>
<sequence length="95" mass="10440">MAKAGLCGRRRSRDRCPCAWTGDEGECPAHCPRLTPVRRLCPLSPRLVPSSHSQVSSGGGCAASHRRPGARRCSEGHDMVWCDGEDRRDALRPSW</sequence>
<name>A0A7J7EML6_DICBM</name>
<evidence type="ECO:0000256" key="1">
    <source>
        <dbReference type="SAM" id="MobiDB-lite"/>
    </source>
</evidence>
<proteinExistence type="predicted"/>
<protein>
    <submittedName>
        <fullName evidence="2">Uncharacterized protein</fullName>
    </submittedName>
</protein>